<accession>A0A0R2EN20</accession>
<gene>
    <name evidence="1" type="ORF">FD14_GL002507</name>
</gene>
<sequence>MEKLGNDLASWRHSMTHEQIEYRNYVLQGMASYSGDVAQALVWCGNHFTKLSNSQRNAINELSAKERNQVIHELTMG</sequence>
<keyword evidence="2" id="KW-1185">Reference proteome</keyword>
<protein>
    <submittedName>
        <fullName evidence="1">Uncharacterized protein</fullName>
    </submittedName>
</protein>
<evidence type="ECO:0000313" key="1">
    <source>
        <dbReference type="EMBL" id="KRN17785.1"/>
    </source>
</evidence>
<dbReference type="EMBL" id="AYZM01000171">
    <property type="protein sequence ID" value="KRN17785.1"/>
    <property type="molecule type" value="Genomic_DNA"/>
</dbReference>
<organism evidence="1 2">
    <name type="scientific">Secundilactobacillus similis DSM 23365 = JCM 2765</name>
    <dbReference type="NCBI Taxonomy" id="1423804"/>
    <lineage>
        <taxon>Bacteria</taxon>
        <taxon>Bacillati</taxon>
        <taxon>Bacillota</taxon>
        <taxon>Bacilli</taxon>
        <taxon>Lactobacillales</taxon>
        <taxon>Lactobacillaceae</taxon>
        <taxon>Secundilactobacillus</taxon>
    </lineage>
</organism>
<dbReference type="PATRIC" id="fig|1423804.4.peg.2711"/>
<dbReference type="AlphaFoldDB" id="A0A0R2EN20"/>
<reference evidence="1 2" key="1">
    <citation type="journal article" date="2015" name="Genome Announc.">
        <title>Expanding the biotechnology potential of lactobacilli through comparative genomics of 213 strains and associated genera.</title>
        <authorList>
            <person name="Sun Z."/>
            <person name="Harris H.M."/>
            <person name="McCann A."/>
            <person name="Guo C."/>
            <person name="Argimon S."/>
            <person name="Zhang W."/>
            <person name="Yang X."/>
            <person name="Jeffery I.B."/>
            <person name="Cooney J.C."/>
            <person name="Kagawa T.F."/>
            <person name="Liu W."/>
            <person name="Song Y."/>
            <person name="Salvetti E."/>
            <person name="Wrobel A."/>
            <person name="Rasinkangas P."/>
            <person name="Parkhill J."/>
            <person name="Rea M.C."/>
            <person name="O'Sullivan O."/>
            <person name="Ritari J."/>
            <person name="Douillard F.P."/>
            <person name="Paul Ross R."/>
            <person name="Yang R."/>
            <person name="Briner A.E."/>
            <person name="Felis G.E."/>
            <person name="de Vos W.M."/>
            <person name="Barrangou R."/>
            <person name="Klaenhammer T.R."/>
            <person name="Caufield P.W."/>
            <person name="Cui Y."/>
            <person name="Zhang H."/>
            <person name="O'Toole P.W."/>
        </authorList>
    </citation>
    <scope>NUCLEOTIDE SEQUENCE [LARGE SCALE GENOMIC DNA]</scope>
    <source>
        <strain evidence="1 2">DSM 23365</strain>
    </source>
</reference>
<dbReference type="Proteomes" id="UP000051442">
    <property type="component" value="Unassembled WGS sequence"/>
</dbReference>
<evidence type="ECO:0000313" key="2">
    <source>
        <dbReference type="Proteomes" id="UP000051442"/>
    </source>
</evidence>
<comment type="caution">
    <text evidence="1">The sequence shown here is derived from an EMBL/GenBank/DDBJ whole genome shotgun (WGS) entry which is preliminary data.</text>
</comment>
<name>A0A0R2EN20_9LACO</name>
<dbReference type="STRING" id="1423804.FD14_GL002507"/>
<proteinExistence type="predicted"/>